<evidence type="ECO:0000259" key="7">
    <source>
        <dbReference type="Pfam" id="PF00520"/>
    </source>
</evidence>
<comment type="subcellular location">
    <subcellularLocation>
        <location evidence="1">Membrane</location>
        <topology evidence="1">Multi-pass membrane protein</topology>
    </subcellularLocation>
</comment>
<dbReference type="GO" id="GO:0030317">
    <property type="term" value="P:flagellated sperm motility"/>
    <property type="evidence" value="ECO:0007669"/>
    <property type="project" value="TreeGrafter"/>
</dbReference>
<reference evidence="8" key="1">
    <citation type="journal article" date="2023" name="G3 (Bethesda)">
        <title>Whole genome assembly and annotation of the endangered Caribbean coral Acropora cervicornis.</title>
        <authorList>
            <person name="Selwyn J.D."/>
            <person name="Vollmer S.V."/>
        </authorList>
    </citation>
    <scope>NUCLEOTIDE SEQUENCE</scope>
    <source>
        <strain evidence="8">K2</strain>
    </source>
</reference>
<keyword evidence="9" id="KW-1185">Reference proteome</keyword>
<dbReference type="EMBL" id="JARQWQ010000049">
    <property type="protein sequence ID" value="KAK2557512.1"/>
    <property type="molecule type" value="Genomic_DNA"/>
</dbReference>
<dbReference type="GO" id="GO:0005245">
    <property type="term" value="F:voltage-gated calcium channel activity"/>
    <property type="evidence" value="ECO:0007669"/>
    <property type="project" value="TreeGrafter"/>
</dbReference>
<dbReference type="Gene3D" id="1.10.287.70">
    <property type="match status" value="2"/>
</dbReference>
<evidence type="ECO:0000256" key="2">
    <source>
        <dbReference type="ARBA" id="ARBA00022692"/>
    </source>
</evidence>
<dbReference type="GO" id="GO:0001669">
    <property type="term" value="C:acrosomal vesicle"/>
    <property type="evidence" value="ECO:0007669"/>
    <property type="project" value="TreeGrafter"/>
</dbReference>
<feature type="region of interest" description="Disordered" evidence="5">
    <location>
        <begin position="179"/>
        <end position="199"/>
    </location>
</feature>
<evidence type="ECO:0000256" key="6">
    <source>
        <dbReference type="SAM" id="Phobius"/>
    </source>
</evidence>
<keyword evidence="2 6" id="KW-0812">Transmembrane</keyword>
<name>A0AAD9QA63_ACRCE</name>
<dbReference type="SUPFAM" id="SSF81324">
    <property type="entry name" value="Voltage-gated potassium channels"/>
    <property type="match status" value="1"/>
</dbReference>
<keyword evidence="3 6" id="KW-1133">Transmembrane helix</keyword>
<proteinExistence type="predicted"/>
<evidence type="ECO:0000256" key="4">
    <source>
        <dbReference type="ARBA" id="ARBA00023136"/>
    </source>
</evidence>
<dbReference type="InterPro" id="IPR027359">
    <property type="entry name" value="Volt_channel_dom_sf"/>
</dbReference>
<feature type="transmembrane region" description="Helical" evidence="6">
    <location>
        <begin position="257"/>
        <end position="280"/>
    </location>
</feature>
<feature type="compositionally biased region" description="Polar residues" evidence="5">
    <location>
        <begin position="403"/>
        <end position="415"/>
    </location>
</feature>
<dbReference type="GO" id="GO:0036128">
    <property type="term" value="C:CatSper complex"/>
    <property type="evidence" value="ECO:0007669"/>
    <property type="project" value="TreeGrafter"/>
</dbReference>
<reference evidence="8" key="2">
    <citation type="journal article" date="2023" name="Science">
        <title>Genomic signatures of disease resistance in endangered staghorn corals.</title>
        <authorList>
            <person name="Vollmer S.V."/>
            <person name="Selwyn J.D."/>
            <person name="Despard B.A."/>
            <person name="Roesel C.L."/>
        </authorList>
    </citation>
    <scope>NUCLEOTIDE SEQUENCE</scope>
    <source>
        <strain evidence="8">K2</strain>
    </source>
</reference>
<dbReference type="GO" id="GO:0006814">
    <property type="term" value="P:sodium ion transport"/>
    <property type="evidence" value="ECO:0007669"/>
    <property type="project" value="TreeGrafter"/>
</dbReference>
<feature type="domain" description="Ion transport" evidence="7">
    <location>
        <begin position="239"/>
        <end position="288"/>
    </location>
</feature>
<evidence type="ECO:0000256" key="5">
    <source>
        <dbReference type="SAM" id="MobiDB-lite"/>
    </source>
</evidence>
<feature type="domain" description="Ion transport" evidence="7">
    <location>
        <begin position="1"/>
        <end position="175"/>
    </location>
</feature>
<sequence>MVMIVLNALVIGFETVEEYKQAHSNVFKALDEFFLAIYTMEFLMKLYAEPRGYWKSSYNIFDFSILALSYVQVIMDELNVGDKILTPLRLLREACLSVTRTLRTISFIEGLQVLVMALIDTIRNSVLNVVILLTMLMAFFAVVGYYIFGYDEETGDKENWGTLSTAMLTLFTFVTNNQSRGGDYQPKPKAEADNPYRDLDDNRTSKRVHEYDIVWFELNGRQTDHDLDPESRTKDHLLVDGWTEIQKDLDKRPYSQWFTIIFIFLGHFIFMNLFIGIIIMNIHEATEKFIAHQRQEREAVLQMKKDFLYQRQHDDVRRMLEKQKNSQYRNFEEMTHSFQQTLRHDDFVIMSDPCTNLTWIEAYLTTSDHLDIYMHRCQQIQFQIANVLADMAEMNMNEKEQEPSSSSPGHLQSFKTKAKASGISKKMSS</sequence>
<keyword evidence="4 6" id="KW-0472">Membrane</keyword>
<evidence type="ECO:0000313" key="9">
    <source>
        <dbReference type="Proteomes" id="UP001249851"/>
    </source>
</evidence>
<dbReference type="PANTHER" id="PTHR47131">
    <property type="entry name" value="CATION CHANNEL SPERM-ASSOCIATED PROTEIN 3"/>
    <property type="match status" value="1"/>
</dbReference>
<gene>
    <name evidence="8" type="ORF">P5673_020259</name>
</gene>
<accession>A0AAD9QA63</accession>
<dbReference type="Pfam" id="PF00520">
    <property type="entry name" value="Ion_trans"/>
    <property type="match status" value="2"/>
</dbReference>
<dbReference type="Proteomes" id="UP001249851">
    <property type="component" value="Unassembled WGS sequence"/>
</dbReference>
<feature type="transmembrane region" description="Helical" evidence="6">
    <location>
        <begin position="126"/>
        <end position="148"/>
    </location>
</feature>
<protein>
    <submittedName>
        <fullName evidence="8">Cation channel sperm-associated protein 3</fullName>
    </submittedName>
</protein>
<evidence type="ECO:0000313" key="8">
    <source>
        <dbReference type="EMBL" id="KAK2557512.1"/>
    </source>
</evidence>
<evidence type="ECO:0000256" key="3">
    <source>
        <dbReference type="ARBA" id="ARBA00022989"/>
    </source>
</evidence>
<dbReference type="Gene3D" id="1.20.120.350">
    <property type="entry name" value="Voltage-gated potassium channels. Chain C"/>
    <property type="match status" value="1"/>
</dbReference>
<dbReference type="GO" id="GO:0048240">
    <property type="term" value="P:sperm capacitation"/>
    <property type="evidence" value="ECO:0007669"/>
    <property type="project" value="TreeGrafter"/>
</dbReference>
<evidence type="ECO:0000256" key="1">
    <source>
        <dbReference type="ARBA" id="ARBA00004141"/>
    </source>
</evidence>
<organism evidence="8 9">
    <name type="scientific">Acropora cervicornis</name>
    <name type="common">Staghorn coral</name>
    <dbReference type="NCBI Taxonomy" id="6130"/>
    <lineage>
        <taxon>Eukaryota</taxon>
        <taxon>Metazoa</taxon>
        <taxon>Cnidaria</taxon>
        <taxon>Anthozoa</taxon>
        <taxon>Hexacorallia</taxon>
        <taxon>Scleractinia</taxon>
        <taxon>Astrocoeniina</taxon>
        <taxon>Acroporidae</taxon>
        <taxon>Acropora</taxon>
    </lineage>
</organism>
<comment type="caution">
    <text evidence="8">The sequence shown here is derived from an EMBL/GenBank/DDBJ whole genome shotgun (WGS) entry which is preliminary data.</text>
</comment>
<dbReference type="PANTHER" id="PTHR47131:SF1">
    <property type="entry name" value="CATION CHANNEL SPERM-ASSOCIATED PROTEIN 3"/>
    <property type="match status" value="1"/>
</dbReference>
<dbReference type="AlphaFoldDB" id="A0AAD9QA63"/>
<feature type="region of interest" description="Disordered" evidence="5">
    <location>
        <begin position="397"/>
        <end position="429"/>
    </location>
</feature>
<feature type="compositionally biased region" description="Basic and acidic residues" evidence="5">
    <location>
        <begin position="186"/>
        <end position="199"/>
    </location>
</feature>
<dbReference type="InterPro" id="IPR005821">
    <property type="entry name" value="Ion_trans_dom"/>
</dbReference>